<evidence type="ECO:0000259" key="5">
    <source>
        <dbReference type="PROSITE" id="PS50016"/>
    </source>
</evidence>
<reference evidence="6" key="2">
    <citation type="submission" date="2020-11" db="EMBL/GenBank/DDBJ databases">
        <authorList>
            <person name="McCartney M.A."/>
            <person name="Auch B."/>
            <person name="Kono T."/>
            <person name="Mallez S."/>
            <person name="Becker A."/>
            <person name="Gohl D.M."/>
            <person name="Silverstein K.A.T."/>
            <person name="Koren S."/>
            <person name="Bechman K.B."/>
            <person name="Herman A."/>
            <person name="Abrahante J.E."/>
            <person name="Garbe J."/>
        </authorList>
    </citation>
    <scope>NUCLEOTIDE SEQUENCE</scope>
    <source>
        <strain evidence="6">Duluth1</strain>
        <tissue evidence="6">Whole animal</tissue>
    </source>
</reference>
<feature type="domain" description="PHD-type" evidence="5">
    <location>
        <begin position="13"/>
        <end position="66"/>
    </location>
</feature>
<dbReference type="SUPFAM" id="SSF57903">
    <property type="entry name" value="FYVE/PHD zinc finger"/>
    <property type="match status" value="1"/>
</dbReference>
<accession>A0A9D4IGC3</accession>
<sequence>MDADSDDFEESFLNVCPICDTLKRNDGDPDEWISCESCCNWWHVVCAGYTNADIDDEFVFFCNACN</sequence>
<name>A0A9D4IGC3_DREPO</name>
<dbReference type="InterPro" id="IPR019787">
    <property type="entry name" value="Znf_PHD-finger"/>
</dbReference>
<dbReference type="InterPro" id="IPR019786">
    <property type="entry name" value="Zinc_finger_PHD-type_CS"/>
</dbReference>
<reference evidence="6" key="1">
    <citation type="journal article" date="2019" name="bioRxiv">
        <title>The Genome of the Zebra Mussel, Dreissena polymorpha: A Resource for Invasive Species Research.</title>
        <authorList>
            <person name="McCartney M.A."/>
            <person name="Auch B."/>
            <person name="Kono T."/>
            <person name="Mallez S."/>
            <person name="Zhang Y."/>
            <person name="Obille A."/>
            <person name="Becker A."/>
            <person name="Abrahante J.E."/>
            <person name="Garbe J."/>
            <person name="Badalamenti J.P."/>
            <person name="Herman A."/>
            <person name="Mangelson H."/>
            <person name="Liachko I."/>
            <person name="Sullivan S."/>
            <person name="Sone E.D."/>
            <person name="Koren S."/>
            <person name="Silverstein K.A.T."/>
            <person name="Beckman K.B."/>
            <person name="Gohl D.M."/>
        </authorList>
    </citation>
    <scope>NUCLEOTIDE SEQUENCE</scope>
    <source>
        <strain evidence="6">Duluth1</strain>
        <tissue evidence="6">Whole animal</tissue>
    </source>
</reference>
<keyword evidence="2 4" id="KW-0863">Zinc-finger</keyword>
<dbReference type="InterPro" id="IPR001965">
    <property type="entry name" value="Znf_PHD"/>
</dbReference>
<dbReference type="Pfam" id="PF00628">
    <property type="entry name" value="PHD"/>
    <property type="match status" value="1"/>
</dbReference>
<dbReference type="SMART" id="SM00249">
    <property type="entry name" value="PHD"/>
    <property type="match status" value="1"/>
</dbReference>
<dbReference type="CDD" id="cd15517">
    <property type="entry name" value="PHD_TCF19_like"/>
    <property type="match status" value="1"/>
</dbReference>
<proteinExistence type="predicted"/>
<evidence type="ECO:0000256" key="1">
    <source>
        <dbReference type="ARBA" id="ARBA00022723"/>
    </source>
</evidence>
<protein>
    <recommendedName>
        <fullName evidence="5">PHD-type domain-containing protein</fullName>
    </recommendedName>
</protein>
<evidence type="ECO:0000313" key="6">
    <source>
        <dbReference type="EMBL" id="KAH3774381.1"/>
    </source>
</evidence>
<evidence type="ECO:0000313" key="7">
    <source>
        <dbReference type="Proteomes" id="UP000828390"/>
    </source>
</evidence>
<dbReference type="InterPro" id="IPR011011">
    <property type="entry name" value="Znf_FYVE_PHD"/>
</dbReference>
<keyword evidence="3" id="KW-0862">Zinc</keyword>
<dbReference type="PROSITE" id="PS50016">
    <property type="entry name" value="ZF_PHD_2"/>
    <property type="match status" value="1"/>
</dbReference>
<dbReference type="PROSITE" id="PS01359">
    <property type="entry name" value="ZF_PHD_1"/>
    <property type="match status" value="1"/>
</dbReference>
<dbReference type="EMBL" id="JAIWYP010000009">
    <property type="protein sequence ID" value="KAH3774381.1"/>
    <property type="molecule type" value="Genomic_DNA"/>
</dbReference>
<dbReference type="Proteomes" id="UP000828390">
    <property type="component" value="Unassembled WGS sequence"/>
</dbReference>
<gene>
    <name evidence="6" type="ORF">DPMN_175763</name>
</gene>
<dbReference type="Gene3D" id="3.30.40.10">
    <property type="entry name" value="Zinc/RING finger domain, C3HC4 (zinc finger)"/>
    <property type="match status" value="1"/>
</dbReference>
<dbReference type="AlphaFoldDB" id="A0A9D4IGC3"/>
<comment type="caution">
    <text evidence="6">The sequence shown here is derived from an EMBL/GenBank/DDBJ whole genome shotgun (WGS) entry which is preliminary data.</text>
</comment>
<organism evidence="6 7">
    <name type="scientific">Dreissena polymorpha</name>
    <name type="common">Zebra mussel</name>
    <name type="synonym">Mytilus polymorpha</name>
    <dbReference type="NCBI Taxonomy" id="45954"/>
    <lineage>
        <taxon>Eukaryota</taxon>
        <taxon>Metazoa</taxon>
        <taxon>Spiralia</taxon>
        <taxon>Lophotrochozoa</taxon>
        <taxon>Mollusca</taxon>
        <taxon>Bivalvia</taxon>
        <taxon>Autobranchia</taxon>
        <taxon>Heteroconchia</taxon>
        <taxon>Euheterodonta</taxon>
        <taxon>Imparidentia</taxon>
        <taxon>Neoheterodontei</taxon>
        <taxon>Myida</taxon>
        <taxon>Dreissenoidea</taxon>
        <taxon>Dreissenidae</taxon>
        <taxon>Dreissena</taxon>
    </lineage>
</organism>
<evidence type="ECO:0000256" key="2">
    <source>
        <dbReference type="ARBA" id="ARBA00022771"/>
    </source>
</evidence>
<keyword evidence="7" id="KW-1185">Reference proteome</keyword>
<evidence type="ECO:0000256" key="4">
    <source>
        <dbReference type="PROSITE-ProRule" id="PRU00146"/>
    </source>
</evidence>
<evidence type="ECO:0000256" key="3">
    <source>
        <dbReference type="ARBA" id="ARBA00022833"/>
    </source>
</evidence>
<dbReference type="GO" id="GO:0008270">
    <property type="term" value="F:zinc ion binding"/>
    <property type="evidence" value="ECO:0007669"/>
    <property type="project" value="UniProtKB-KW"/>
</dbReference>
<keyword evidence="1" id="KW-0479">Metal-binding</keyword>
<dbReference type="InterPro" id="IPR013083">
    <property type="entry name" value="Znf_RING/FYVE/PHD"/>
</dbReference>